<evidence type="ECO:0000259" key="2">
    <source>
        <dbReference type="Pfam" id="PF13946"/>
    </source>
</evidence>
<evidence type="ECO:0000313" key="3">
    <source>
        <dbReference type="EMBL" id="CDH45050.1"/>
    </source>
</evidence>
<dbReference type="Proteomes" id="UP000019184">
    <property type="component" value="Unassembled WGS sequence"/>
</dbReference>
<feature type="domain" description="DUF4214" evidence="2">
    <location>
        <begin position="495"/>
        <end position="546"/>
    </location>
</feature>
<feature type="signal peptide" evidence="1">
    <location>
        <begin position="1"/>
        <end position="29"/>
    </location>
</feature>
<accession>A0A7U7GAV2</accession>
<organism evidence="3 4">
    <name type="scientific">Candidatus Contendobacter odensis Run_B_J11</name>
    <dbReference type="NCBI Taxonomy" id="1400861"/>
    <lineage>
        <taxon>Bacteria</taxon>
        <taxon>Pseudomonadati</taxon>
        <taxon>Pseudomonadota</taxon>
        <taxon>Gammaproteobacteria</taxon>
        <taxon>Candidatus Competibacteraceae</taxon>
        <taxon>Candidatus Contendibacter</taxon>
    </lineage>
</organism>
<feature type="chain" id="PRO_5031209828" description="DUF4214 domain-containing protein" evidence="1">
    <location>
        <begin position="30"/>
        <end position="685"/>
    </location>
</feature>
<dbReference type="SUPFAM" id="SSF51126">
    <property type="entry name" value="Pectin lyase-like"/>
    <property type="match status" value="1"/>
</dbReference>
<dbReference type="EMBL" id="CBTK010000115">
    <property type="protein sequence ID" value="CDH45050.1"/>
    <property type="molecule type" value="Genomic_DNA"/>
</dbReference>
<reference evidence="3 4" key="1">
    <citation type="journal article" date="2014" name="ISME J.">
        <title>Candidatus Competibacter-lineage genomes retrieved from metagenomes reveal functional metabolic diversity.</title>
        <authorList>
            <person name="McIlroy S.J."/>
            <person name="Albertsen M."/>
            <person name="Andresen E.K."/>
            <person name="Saunders A.M."/>
            <person name="Kristiansen R."/>
            <person name="Stokholm-Bjerregaard M."/>
            <person name="Nielsen K.L."/>
            <person name="Nielsen P.H."/>
        </authorList>
    </citation>
    <scope>NUCLEOTIDE SEQUENCE [LARGE SCALE GENOMIC DNA]</scope>
    <source>
        <strain evidence="3 4">Run_B_J11</strain>
    </source>
</reference>
<dbReference type="PANTHER" id="PTHR11319:SF35">
    <property type="entry name" value="OUTER MEMBRANE PROTEIN PMPC-RELATED"/>
    <property type="match status" value="1"/>
</dbReference>
<dbReference type="Gene3D" id="2.160.20.10">
    <property type="entry name" value="Single-stranded right-handed beta-helix, Pectin lyase-like"/>
    <property type="match status" value="1"/>
</dbReference>
<evidence type="ECO:0000313" key="4">
    <source>
        <dbReference type="Proteomes" id="UP000019184"/>
    </source>
</evidence>
<dbReference type="InterPro" id="IPR012334">
    <property type="entry name" value="Pectin_lyas_fold"/>
</dbReference>
<dbReference type="InterPro" id="IPR025282">
    <property type="entry name" value="DUF4214"/>
</dbReference>
<dbReference type="PANTHER" id="PTHR11319">
    <property type="entry name" value="G PROTEIN-COUPLED RECEPTOR-RELATED"/>
    <property type="match status" value="1"/>
</dbReference>
<dbReference type="OrthoDB" id="6057622at2"/>
<name>A0A7U7GAV2_9GAMM</name>
<sequence>MFCRQLPPPVSFKLLIALSLFSSLSIVQAATFTVTTLNDSGAGSLRQAVIDANANLGTDTIAFQAGLTGTITLTSGEIQITDILTLNGPGASVLAISGNQASRIFYATSAMSGKALTINQLTLKNGIYGGSGIYSVGSRLTVNQCVLSDNKEAGLYAVGGAVVVNNSTFSGNSNRYAGGGLAIQDAPTVVNDSTFISNSAGDYGGGIIARTSNLTVNNSTLAYNSAVNWGGGIASYDSTVTLNNSTVFGNSASGGGGIATGYYGNTRVNNSTVSGNSATTGGGMSLAERGASYTVTLANSIVAGNSAATGKEIYRTPENTGIFTSLGHNLFGESGADGLVNVTKAATDLVLPGAIATAIGDLANNGGPTQTLLPVAGSLAIDHGDNALIPAGVTTDQRGVGFPRIVNTTVDIGAVEAGTLPPAQALIESYYQTILGRTPDAAGVAYWKSETNRTQRLGLDIKDVFRVMAGIFFTSAEYLNRPALLASGEIHLLSTGDAQYITDLYRTFFQRDPDPDGLSYWTQPLAEGLPRSMVLYNFVFSKEFDGTMQKQFGDTPARSEDATIGDFYRGYLNRLPDDDGFAFWQGRFRTAQCTNADAVRAEVESISNQFQAGTEYATRQRSPGDYVSDLYYAFLRRGGDLAGYNYWVNQISSQSATRDQVRQAFVNSSEFQTRVSQIIDQGCAP</sequence>
<dbReference type="InterPro" id="IPR059226">
    <property type="entry name" value="Choice_anch_Q_dom"/>
</dbReference>
<gene>
    <name evidence="3" type="ORF">BN874_2010014</name>
</gene>
<dbReference type="NCBIfam" id="NF041518">
    <property type="entry name" value="choice_anch_Q"/>
    <property type="match status" value="1"/>
</dbReference>
<keyword evidence="1" id="KW-0732">Signal</keyword>
<dbReference type="AlphaFoldDB" id="A0A7U7GAV2"/>
<protein>
    <recommendedName>
        <fullName evidence="2">DUF4214 domain-containing protein</fullName>
    </recommendedName>
</protein>
<dbReference type="Pfam" id="PF13946">
    <property type="entry name" value="DUF4214"/>
    <property type="match status" value="2"/>
</dbReference>
<evidence type="ECO:0000256" key="1">
    <source>
        <dbReference type="SAM" id="SignalP"/>
    </source>
</evidence>
<proteinExistence type="predicted"/>
<dbReference type="InterPro" id="IPR011050">
    <property type="entry name" value="Pectin_lyase_fold/virulence"/>
</dbReference>
<feature type="domain" description="DUF4214" evidence="2">
    <location>
        <begin position="613"/>
        <end position="674"/>
    </location>
</feature>
<comment type="caution">
    <text evidence="3">The sequence shown here is derived from an EMBL/GenBank/DDBJ whole genome shotgun (WGS) entry which is preliminary data.</text>
</comment>
<keyword evidence="4" id="KW-1185">Reference proteome</keyword>